<accession>A0AA38RC45</accession>
<keyword evidence="5 10" id="KW-1133">Transmembrane helix</keyword>
<feature type="transmembrane region" description="Helical" evidence="10">
    <location>
        <begin position="508"/>
        <end position="531"/>
    </location>
</feature>
<feature type="region of interest" description="Disordered" evidence="9">
    <location>
        <begin position="198"/>
        <end position="235"/>
    </location>
</feature>
<feature type="compositionally biased region" description="Basic and acidic residues" evidence="9">
    <location>
        <begin position="1"/>
        <end position="10"/>
    </location>
</feature>
<comment type="subcellular location">
    <subcellularLocation>
        <location evidence="2">Cell membrane</location>
        <topology evidence="2">Multi-pass membrane protein</topology>
    </subcellularLocation>
</comment>
<evidence type="ECO:0000256" key="1">
    <source>
        <dbReference type="ARBA" id="ARBA00002598"/>
    </source>
</evidence>
<evidence type="ECO:0000313" key="12">
    <source>
        <dbReference type="Proteomes" id="UP001174694"/>
    </source>
</evidence>
<dbReference type="AlphaFoldDB" id="A0AA38RC45"/>
<sequence length="611" mass="67113">MTQPRDHDAEGASASRGHRDSVRDLAPPTHGEADPYSDDILRRSASHTARSIRNERRASRPSAEYDIPESYRNLDEVYTEPPVQNPDEEPLGRRVSREDDYEGRARRGSRGSGDGGAPLRVLTTRGSVASQAAREARTMRRRRSSAARVAYDVPDAFANLDEVAATSPVENPDEDALYRHDSLEDRRSLEHEYLRDRQLRRKNTSVDGRQGRQVEEQFASTPQEEQLQEKGPDDEASSAFKVSRLATQIYTISYLVLFSIFGTLARLGLQAITTYPGTPVIFSSLWPNFGGSLVMGFLSEDRMLFRYEWGTPTYERQLRKARDDEETRGSGSEQPTTVDIAAAKKAYMATKKTIPLYIGLATGFCGSFTSFSSFMRDVFLALSNDLPTPHVSSIAHRNGGYSFMALLAVIIVTVSLSLAGLFIGAHLAITLEPITPSLPYTFTRKIMDRLAVFLGWGCWLGAILLSALPPDRSNGGTETWRGRATFSLVFAPLGTLARFYASLYLNGLLAAFPVGTFAVNVFGTGIVGMSWDLAHAQLGGVVGCQVLQGVEDGFCGCLTTVSTWVAELTALRRQHAYFYGAASVLAGLAVMVVVMGGLRWTDGFEPLQCTH</sequence>
<evidence type="ECO:0000256" key="7">
    <source>
        <dbReference type="ARBA" id="ARBA00035120"/>
    </source>
</evidence>
<dbReference type="PANTHER" id="PTHR28259">
    <property type="entry name" value="FLUORIDE EXPORT PROTEIN 1-RELATED"/>
    <property type="match status" value="1"/>
</dbReference>
<evidence type="ECO:0000256" key="10">
    <source>
        <dbReference type="SAM" id="Phobius"/>
    </source>
</evidence>
<feature type="transmembrane region" description="Helical" evidence="10">
    <location>
        <begin position="354"/>
        <end position="375"/>
    </location>
</feature>
<feature type="region of interest" description="Disordered" evidence="9">
    <location>
        <begin position="163"/>
        <end position="182"/>
    </location>
</feature>
<proteinExistence type="inferred from homology"/>
<feature type="region of interest" description="Disordered" evidence="9">
    <location>
        <begin position="1"/>
        <end position="141"/>
    </location>
</feature>
<feature type="transmembrane region" description="Helical" evidence="10">
    <location>
        <begin position="576"/>
        <end position="598"/>
    </location>
</feature>
<evidence type="ECO:0000256" key="5">
    <source>
        <dbReference type="ARBA" id="ARBA00022989"/>
    </source>
</evidence>
<gene>
    <name evidence="11" type="ORF">NKR23_g9615</name>
</gene>
<feature type="transmembrane region" description="Helical" evidence="10">
    <location>
        <begin position="280"/>
        <end position="298"/>
    </location>
</feature>
<evidence type="ECO:0000313" key="11">
    <source>
        <dbReference type="EMBL" id="KAJ9136697.1"/>
    </source>
</evidence>
<feature type="transmembrane region" description="Helical" evidence="10">
    <location>
        <begin position="450"/>
        <end position="468"/>
    </location>
</feature>
<dbReference type="GO" id="GO:1903425">
    <property type="term" value="F:fluoride transmembrane transporter activity"/>
    <property type="evidence" value="ECO:0007669"/>
    <property type="project" value="TreeGrafter"/>
</dbReference>
<dbReference type="EMBL" id="JANBVO010000038">
    <property type="protein sequence ID" value="KAJ9136697.1"/>
    <property type="molecule type" value="Genomic_DNA"/>
</dbReference>
<keyword evidence="6 10" id="KW-0472">Membrane</keyword>
<dbReference type="PANTHER" id="PTHR28259:SF1">
    <property type="entry name" value="FLUORIDE EXPORT PROTEIN 1-RELATED"/>
    <property type="match status" value="1"/>
</dbReference>
<protein>
    <submittedName>
        <fullName evidence="11">Camphor resistance CrcB protein</fullName>
    </submittedName>
</protein>
<evidence type="ECO:0000256" key="4">
    <source>
        <dbReference type="ARBA" id="ARBA00022692"/>
    </source>
</evidence>
<comment type="similarity">
    <text evidence="7">Belongs to the fluoride channel Fluc/FEX (TC 1.A.43) family.</text>
</comment>
<dbReference type="GO" id="GO:0005886">
    <property type="term" value="C:plasma membrane"/>
    <property type="evidence" value="ECO:0007669"/>
    <property type="project" value="UniProtKB-SubCell"/>
</dbReference>
<evidence type="ECO:0000256" key="3">
    <source>
        <dbReference type="ARBA" id="ARBA00022475"/>
    </source>
</evidence>
<dbReference type="Pfam" id="PF02537">
    <property type="entry name" value="CRCB"/>
    <property type="match status" value="2"/>
</dbReference>
<organism evidence="11 12">
    <name type="scientific">Pleurostoma richardsiae</name>
    <dbReference type="NCBI Taxonomy" id="41990"/>
    <lineage>
        <taxon>Eukaryota</taxon>
        <taxon>Fungi</taxon>
        <taxon>Dikarya</taxon>
        <taxon>Ascomycota</taxon>
        <taxon>Pezizomycotina</taxon>
        <taxon>Sordariomycetes</taxon>
        <taxon>Sordariomycetidae</taxon>
        <taxon>Calosphaeriales</taxon>
        <taxon>Pleurostomataceae</taxon>
        <taxon>Pleurostoma</taxon>
    </lineage>
</organism>
<keyword evidence="3" id="KW-1003">Cell membrane</keyword>
<evidence type="ECO:0000256" key="8">
    <source>
        <dbReference type="ARBA" id="ARBA00035585"/>
    </source>
</evidence>
<comment type="function">
    <text evidence="1">Fluoride channel required for the rapid expulsion of cytoplasmic fluoride.</text>
</comment>
<dbReference type="InterPro" id="IPR003691">
    <property type="entry name" value="FluC"/>
</dbReference>
<dbReference type="Proteomes" id="UP001174694">
    <property type="component" value="Unassembled WGS sequence"/>
</dbReference>
<evidence type="ECO:0000256" key="9">
    <source>
        <dbReference type="SAM" id="MobiDB-lite"/>
    </source>
</evidence>
<evidence type="ECO:0000256" key="2">
    <source>
        <dbReference type="ARBA" id="ARBA00004651"/>
    </source>
</evidence>
<comment type="caution">
    <text evidence="11">The sequence shown here is derived from an EMBL/GenBank/DDBJ whole genome shotgun (WGS) entry which is preliminary data.</text>
</comment>
<feature type="compositionally biased region" description="Basic and acidic residues" evidence="9">
    <location>
        <begin position="90"/>
        <end position="105"/>
    </location>
</feature>
<comment type="catalytic activity">
    <reaction evidence="8">
        <text>fluoride(in) = fluoride(out)</text>
        <dbReference type="Rhea" id="RHEA:76159"/>
        <dbReference type="ChEBI" id="CHEBI:17051"/>
    </reaction>
    <physiologicalReaction direction="left-to-right" evidence="8">
        <dbReference type="Rhea" id="RHEA:76160"/>
    </physiologicalReaction>
</comment>
<feature type="transmembrane region" description="Helical" evidence="10">
    <location>
        <begin position="249"/>
        <end position="268"/>
    </location>
</feature>
<keyword evidence="12" id="KW-1185">Reference proteome</keyword>
<feature type="transmembrane region" description="Helical" evidence="10">
    <location>
        <begin position="403"/>
        <end position="429"/>
    </location>
</feature>
<keyword evidence="4 10" id="KW-0812">Transmembrane</keyword>
<evidence type="ECO:0000256" key="6">
    <source>
        <dbReference type="ARBA" id="ARBA00023136"/>
    </source>
</evidence>
<name>A0AA38RC45_9PEZI</name>
<reference evidence="11" key="1">
    <citation type="submission" date="2022-07" db="EMBL/GenBank/DDBJ databases">
        <title>Fungi with potential for degradation of polypropylene.</title>
        <authorList>
            <person name="Gostincar C."/>
        </authorList>
    </citation>
    <scope>NUCLEOTIDE SEQUENCE</scope>
    <source>
        <strain evidence="11">EXF-13308</strain>
    </source>
</reference>